<dbReference type="CDD" id="cd06168">
    <property type="entry name" value="LSMD1"/>
    <property type="match status" value="1"/>
</dbReference>
<keyword evidence="4" id="KW-1185">Reference proteome</keyword>
<reference evidence="3 4" key="1">
    <citation type="journal article" date="2013" name="Genome Biol.">
        <title>The genome sequence of the most widely cultivated cacao type and its use to identify candidate genes regulating pod color.</title>
        <authorList>
            <person name="Motamayor J.C."/>
            <person name="Mockaitis K."/>
            <person name="Schmutz J."/>
            <person name="Haiminen N."/>
            <person name="Iii D.L."/>
            <person name="Cornejo O."/>
            <person name="Findley S.D."/>
            <person name="Zheng P."/>
            <person name="Utro F."/>
            <person name="Royaert S."/>
            <person name="Saski C."/>
            <person name="Jenkins J."/>
            <person name="Podicheti R."/>
            <person name="Zhao M."/>
            <person name="Scheffler B.E."/>
            <person name="Stack J.C."/>
            <person name="Feltus F.A."/>
            <person name="Mustiga G.M."/>
            <person name="Amores F."/>
            <person name="Phillips W."/>
            <person name="Marelli J.P."/>
            <person name="May G.D."/>
            <person name="Shapiro H."/>
            <person name="Ma J."/>
            <person name="Bustamante C.D."/>
            <person name="Schnell R.J."/>
            <person name="Main D."/>
            <person name="Gilbert D."/>
            <person name="Parida L."/>
            <person name="Kuhn D.N."/>
        </authorList>
    </citation>
    <scope>NUCLEOTIDE SEQUENCE [LARGE SCALE GENOMIC DNA]</scope>
    <source>
        <strain evidence="4">cv. Matina 1-6</strain>
    </source>
</reference>
<dbReference type="InterPro" id="IPR001163">
    <property type="entry name" value="Sm_dom_euk/arc"/>
</dbReference>
<keyword evidence="3" id="KW-0687">Ribonucleoprotein</keyword>
<dbReference type="OMA" id="FYCIDKQ"/>
<dbReference type="Pfam" id="PF01423">
    <property type="entry name" value="LSM"/>
    <property type="match status" value="1"/>
</dbReference>
<dbReference type="PANTHER" id="PTHR10701:SF5">
    <property type="entry name" value="N-ALPHA-ACETYLTRANSFERASE 38, NATC AUXILIARY SUBUNIT"/>
    <property type="match status" value="1"/>
</dbReference>
<accession>A0A061GKU0</accession>
<evidence type="ECO:0000259" key="2">
    <source>
        <dbReference type="Pfam" id="PF01423"/>
    </source>
</evidence>
<dbReference type="PANTHER" id="PTHR10701">
    <property type="entry name" value="SMALL NUCLEAR RIBONUCLEOPROTEIN-ASSOCIATED PROTEIN B AND N"/>
    <property type="match status" value="1"/>
</dbReference>
<feature type="domain" description="Sm" evidence="2">
    <location>
        <begin position="30"/>
        <end position="89"/>
    </location>
</feature>
<dbReference type="SUPFAM" id="SSF50182">
    <property type="entry name" value="Sm-like ribonucleoproteins"/>
    <property type="match status" value="1"/>
</dbReference>
<dbReference type="InterPro" id="IPR010920">
    <property type="entry name" value="LSM_dom_sf"/>
</dbReference>
<dbReference type="Proteomes" id="UP000026915">
    <property type="component" value="Chromosome 6"/>
</dbReference>
<proteinExistence type="predicted"/>
<dbReference type="HOGENOM" id="CLU_140600_1_0_1"/>
<evidence type="ECO:0000313" key="3">
    <source>
        <dbReference type="EMBL" id="EOY27664.1"/>
    </source>
</evidence>
<sequence>MEQEVGESLIQLGSSDDPNSSSTDPVTRVRKLLFRRMLVGIKDGRFFLGTFHCIDKQGNIILQDSIEYRSTRHSSPSPMEQRCLGLILIPFSCRTSCHVDCSINEQLSLLKAKNEIKECSYGR</sequence>
<dbReference type="AlphaFoldDB" id="A0A061GKU0"/>
<organism evidence="3 4">
    <name type="scientific">Theobroma cacao</name>
    <name type="common">Cacao</name>
    <name type="synonym">Cocoa</name>
    <dbReference type="NCBI Taxonomy" id="3641"/>
    <lineage>
        <taxon>Eukaryota</taxon>
        <taxon>Viridiplantae</taxon>
        <taxon>Streptophyta</taxon>
        <taxon>Embryophyta</taxon>
        <taxon>Tracheophyta</taxon>
        <taxon>Spermatophyta</taxon>
        <taxon>Magnoliopsida</taxon>
        <taxon>eudicotyledons</taxon>
        <taxon>Gunneridae</taxon>
        <taxon>Pentapetalae</taxon>
        <taxon>rosids</taxon>
        <taxon>malvids</taxon>
        <taxon>Malvales</taxon>
        <taxon>Malvaceae</taxon>
        <taxon>Byttnerioideae</taxon>
        <taxon>Theobroma</taxon>
    </lineage>
</organism>
<dbReference type="GO" id="GO:1990904">
    <property type="term" value="C:ribonucleoprotein complex"/>
    <property type="evidence" value="ECO:0007669"/>
    <property type="project" value="UniProtKB-KW"/>
</dbReference>
<dbReference type="InterPro" id="IPR034110">
    <property type="entry name" value="LSMD1_Sm"/>
</dbReference>
<gene>
    <name evidence="3" type="ORF">TCM_029454</name>
</gene>
<dbReference type="EMBL" id="CM001884">
    <property type="protein sequence ID" value="EOY27664.1"/>
    <property type="molecule type" value="Genomic_DNA"/>
</dbReference>
<dbReference type="Gene3D" id="2.30.30.100">
    <property type="match status" value="1"/>
</dbReference>
<dbReference type="Gramene" id="EOY27664">
    <property type="protein sequence ID" value="EOY27664"/>
    <property type="gene ID" value="TCM_029454"/>
</dbReference>
<protein>
    <submittedName>
        <fullName evidence="3">Small nuclear ribonucleoprotein family protein isoform 1</fullName>
    </submittedName>
</protein>
<feature type="compositionally biased region" description="Low complexity" evidence="1">
    <location>
        <begin position="14"/>
        <end position="25"/>
    </location>
</feature>
<evidence type="ECO:0000313" key="4">
    <source>
        <dbReference type="Proteomes" id="UP000026915"/>
    </source>
</evidence>
<name>A0A061GKU0_THECC</name>
<dbReference type="InterPro" id="IPR050914">
    <property type="entry name" value="snRNP_SmB/NAA38-like"/>
</dbReference>
<dbReference type="GO" id="GO:0031417">
    <property type="term" value="C:NatC complex"/>
    <property type="evidence" value="ECO:0007669"/>
    <property type="project" value="InterPro"/>
</dbReference>
<feature type="region of interest" description="Disordered" evidence="1">
    <location>
        <begin position="1"/>
        <end position="26"/>
    </location>
</feature>
<evidence type="ECO:0000256" key="1">
    <source>
        <dbReference type="SAM" id="MobiDB-lite"/>
    </source>
</evidence>